<organism evidence="1 2">
    <name type="scientific">Cuspidothrix issatschenkoi CHARLIE-1</name>
    <dbReference type="NCBI Taxonomy" id="2052836"/>
    <lineage>
        <taxon>Bacteria</taxon>
        <taxon>Bacillati</taxon>
        <taxon>Cyanobacteriota</taxon>
        <taxon>Cyanophyceae</taxon>
        <taxon>Nostocales</taxon>
        <taxon>Aphanizomenonaceae</taxon>
        <taxon>Cuspidothrix</taxon>
    </lineage>
</organism>
<dbReference type="RefSeq" id="WP_104388733.1">
    <property type="nucleotide sequence ID" value="NZ_PGEM01000121.1"/>
</dbReference>
<dbReference type="EMBL" id="PGEM01000121">
    <property type="protein sequence ID" value="PPJ62396.1"/>
    <property type="molecule type" value="Genomic_DNA"/>
</dbReference>
<dbReference type="NCBIfam" id="TIGR02574">
    <property type="entry name" value="stabl_TIGR02574"/>
    <property type="match status" value="1"/>
</dbReference>
<evidence type="ECO:0000313" key="1">
    <source>
        <dbReference type="EMBL" id="PPJ62396.1"/>
    </source>
</evidence>
<dbReference type="AlphaFoldDB" id="A0A2S6CRN2"/>
<accession>A0A2S6CRN2</accession>
<keyword evidence="2" id="KW-1185">Reference proteome</keyword>
<dbReference type="InterPro" id="IPR013406">
    <property type="entry name" value="CHP02574_addiction_mod"/>
</dbReference>
<proteinExistence type="predicted"/>
<dbReference type="Proteomes" id="UP000239589">
    <property type="component" value="Unassembled WGS sequence"/>
</dbReference>
<reference evidence="1 2" key="1">
    <citation type="submission" date="2018-02" db="EMBL/GenBank/DDBJ databases">
        <title>Discovery of a pederin family compound in a non-symbiotic bloom-forming cyanobacterium.</title>
        <authorList>
            <person name="Kust A."/>
            <person name="Mares J."/>
            <person name="Jokela J."/>
            <person name="Urajova P."/>
            <person name="Hajek J."/>
            <person name="Saurav K."/>
            <person name="Voracova K."/>
            <person name="Fewer D.P."/>
            <person name="Haapaniemi E."/>
            <person name="Permi P."/>
            <person name="Rehakova K."/>
            <person name="Sivonen K."/>
            <person name="Hrouzek P."/>
        </authorList>
    </citation>
    <scope>NUCLEOTIDE SEQUENCE [LARGE SCALE GENOMIC DNA]</scope>
    <source>
        <strain evidence="1 2">CHARLIE-1</strain>
    </source>
</reference>
<dbReference type="Pfam" id="PF09720">
    <property type="entry name" value="Unstab_antitox"/>
    <property type="match status" value="1"/>
</dbReference>
<protein>
    <recommendedName>
        <fullName evidence="3">DUF2281 domain-containing protein</fullName>
    </recommendedName>
</protein>
<gene>
    <name evidence="1" type="ORF">CUN59_15755</name>
</gene>
<sequence>MANITYNEIFGAVLTLPPLYRAMLAEHLLKSLDEINPQVEAAWETEIANRIQAIDEGQVTLIPADEVLERLRNRLATQLLQWVEVKINKESLSMPNKRLRQPGLGLGSCIFDDNFDDPLSDEFWLGET</sequence>
<evidence type="ECO:0000313" key="2">
    <source>
        <dbReference type="Proteomes" id="UP000239589"/>
    </source>
</evidence>
<name>A0A2S6CRN2_9CYAN</name>
<evidence type="ECO:0008006" key="3">
    <source>
        <dbReference type="Google" id="ProtNLM"/>
    </source>
</evidence>
<dbReference type="OrthoDB" id="488113at2"/>
<comment type="caution">
    <text evidence="1">The sequence shown here is derived from an EMBL/GenBank/DDBJ whole genome shotgun (WGS) entry which is preliminary data.</text>
</comment>